<sequence>MDTEILFSKIKQELDTKLHFLEDKPEETSDSTLRACWHTASGSPRSAEEANKIPLAELTKKQIDILYNLVEKRLNNIPLAYITGRQSFMGIEMLADKRALIPRKETEILGRKALDVSIGLAKEKKWVRVMDICAGSGNLGLAIAYHNPKTVVFATDLSHEAVEHSKDNISFLNLHGRVQVEQGDLFAAFEKEQHYRKADIIVCNPPYISTGKVAKMNWEISGHEPVMAFDGGMFGTKIIQKLLAEAPKFLSPNGWLLFEVGLGQGPFIMDICERTGNYRQIQSINDANNNIRVIMAQEKS</sequence>
<dbReference type="Proteomes" id="UP000267223">
    <property type="component" value="Unassembled WGS sequence"/>
</dbReference>
<dbReference type="InterPro" id="IPR050320">
    <property type="entry name" value="N5-glutamine_MTase"/>
</dbReference>
<dbReference type="InterPro" id="IPR019874">
    <property type="entry name" value="RF_methyltr_PrmC"/>
</dbReference>
<dbReference type="GO" id="GO:0032259">
    <property type="term" value="P:methylation"/>
    <property type="evidence" value="ECO:0007669"/>
    <property type="project" value="UniProtKB-KW"/>
</dbReference>
<evidence type="ECO:0000256" key="4">
    <source>
        <dbReference type="ARBA" id="ARBA00022691"/>
    </source>
</evidence>
<dbReference type="CDD" id="cd02440">
    <property type="entry name" value="AdoMet_MTases"/>
    <property type="match status" value="1"/>
</dbReference>
<dbReference type="Pfam" id="PF05175">
    <property type="entry name" value="MTS"/>
    <property type="match status" value="1"/>
</dbReference>
<dbReference type="GO" id="GO:0003676">
    <property type="term" value="F:nucleic acid binding"/>
    <property type="evidence" value="ECO:0007669"/>
    <property type="project" value="InterPro"/>
</dbReference>
<dbReference type="OrthoDB" id="9800643at2"/>
<evidence type="ECO:0000256" key="3">
    <source>
        <dbReference type="ARBA" id="ARBA00022679"/>
    </source>
</evidence>
<dbReference type="PROSITE" id="PS00092">
    <property type="entry name" value="N6_MTASE"/>
    <property type="match status" value="1"/>
</dbReference>
<protein>
    <recommendedName>
        <fullName evidence="1">peptide chain release factor N(5)-glutamine methyltransferase</fullName>
        <ecNumber evidence="1">2.1.1.297</ecNumber>
    </recommendedName>
</protein>
<evidence type="ECO:0000259" key="6">
    <source>
        <dbReference type="Pfam" id="PF05175"/>
    </source>
</evidence>
<evidence type="ECO:0000313" key="7">
    <source>
        <dbReference type="EMBL" id="RNI37499.1"/>
    </source>
</evidence>
<accession>A0A3M9NI75</accession>
<proteinExistence type="predicted"/>
<evidence type="ECO:0000256" key="5">
    <source>
        <dbReference type="ARBA" id="ARBA00048391"/>
    </source>
</evidence>
<dbReference type="EMBL" id="RJJR01000005">
    <property type="protein sequence ID" value="RNI37499.1"/>
    <property type="molecule type" value="Genomic_DNA"/>
</dbReference>
<comment type="catalytic activity">
    <reaction evidence="5">
        <text>L-glutaminyl-[peptide chain release factor] + S-adenosyl-L-methionine = N(5)-methyl-L-glutaminyl-[peptide chain release factor] + S-adenosyl-L-homocysteine + H(+)</text>
        <dbReference type="Rhea" id="RHEA:42896"/>
        <dbReference type="Rhea" id="RHEA-COMP:10271"/>
        <dbReference type="Rhea" id="RHEA-COMP:10272"/>
        <dbReference type="ChEBI" id="CHEBI:15378"/>
        <dbReference type="ChEBI" id="CHEBI:30011"/>
        <dbReference type="ChEBI" id="CHEBI:57856"/>
        <dbReference type="ChEBI" id="CHEBI:59789"/>
        <dbReference type="ChEBI" id="CHEBI:61891"/>
        <dbReference type="EC" id="2.1.1.297"/>
    </reaction>
</comment>
<dbReference type="SUPFAM" id="SSF53335">
    <property type="entry name" value="S-adenosyl-L-methionine-dependent methyltransferases"/>
    <property type="match status" value="1"/>
</dbReference>
<organism evidence="7 8">
    <name type="scientific">Hanamia caeni</name>
    <dbReference type="NCBI Taxonomy" id="2294116"/>
    <lineage>
        <taxon>Bacteria</taxon>
        <taxon>Pseudomonadati</taxon>
        <taxon>Bacteroidota</taxon>
        <taxon>Chitinophagia</taxon>
        <taxon>Chitinophagales</taxon>
        <taxon>Chitinophagaceae</taxon>
        <taxon>Hanamia</taxon>
    </lineage>
</organism>
<dbReference type="NCBIfam" id="TIGR00536">
    <property type="entry name" value="hemK_fam"/>
    <property type="match status" value="1"/>
</dbReference>
<dbReference type="PANTHER" id="PTHR18895:SF74">
    <property type="entry name" value="MTRF1L RELEASE FACTOR GLUTAMINE METHYLTRANSFERASE"/>
    <property type="match status" value="1"/>
</dbReference>
<dbReference type="Gene3D" id="3.40.50.150">
    <property type="entry name" value="Vaccinia Virus protein VP39"/>
    <property type="match status" value="1"/>
</dbReference>
<gene>
    <name evidence="7" type="primary">prmC</name>
    <name evidence="7" type="ORF">EFY79_08885</name>
</gene>
<keyword evidence="2 7" id="KW-0489">Methyltransferase</keyword>
<dbReference type="InterPro" id="IPR007848">
    <property type="entry name" value="Small_mtfrase_dom"/>
</dbReference>
<dbReference type="Gene3D" id="1.10.8.10">
    <property type="entry name" value="DNA helicase RuvA subunit, C-terminal domain"/>
    <property type="match status" value="1"/>
</dbReference>
<dbReference type="InterPro" id="IPR029063">
    <property type="entry name" value="SAM-dependent_MTases_sf"/>
</dbReference>
<evidence type="ECO:0000256" key="1">
    <source>
        <dbReference type="ARBA" id="ARBA00012771"/>
    </source>
</evidence>
<dbReference type="InterPro" id="IPR002052">
    <property type="entry name" value="DNA_methylase_N6_adenine_CS"/>
</dbReference>
<evidence type="ECO:0000256" key="2">
    <source>
        <dbReference type="ARBA" id="ARBA00022603"/>
    </source>
</evidence>
<dbReference type="EC" id="2.1.1.297" evidence="1"/>
<keyword evidence="3 7" id="KW-0808">Transferase</keyword>
<keyword evidence="8" id="KW-1185">Reference proteome</keyword>
<feature type="domain" description="Methyltransferase small" evidence="6">
    <location>
        <begin position="126"/>
        <end position="214"/>
    </location>
</feature>
<reference evidence="7 8" key="1">
    <citation type="submission" date="2018-11" db="EMBL/GenBank/DDBJ databases">
        <title>Draft genome sequence of Ferruginibacter sp. BO-59.</title>
        <authorList>
            <person name="Im W.T."/>
        </authorList>
    </citation>
    <scope>NUCLEOTIDE SEQUENCE [LARGE SCALE GENOMIC DNA]</scope>
    <source>
        <strain evidence="7 8">BO-59</strain>
    </source>
</reference>
<dbReference type="RefSeq" id="WP_123120341.1">
    <property type="nucleotide sequence ID" value="NZ_RJJR01000005.1"/>
</dbReference>
<dbReference type="GO" id="GO:0102559">
    <property type="term" value="F:peptide chain release factor N(5)-glutamine methyltransferase activity"/>
    <property type="evidence" value="ECO:0007669"/>
    <property type="project" value="UniProtKB-EC"/>
</dbReference>
<name>A0A3M9NI75_9BACT</name>
<dbReference type="AlphaFoldDB" id="A0A3M9NI75"/>
<keyword evidence="4" id="KW-0949">S-adenosyl-L-methionine</keyword>
<evidence type="ECO:0000313" key="8">
    <source>
        <dbReference type="Proteomes" id="UP000267223"/>
    </source>
</evidence>
<dbReference type="PANTHER" id="PTHR18895">
    <property type="entry name" value="HEMK METHYLTRANSFERASE"/>
    <property type="match status" value="1"/>
</dbReference>
<comment type="caution">
    <text evidence="7">The sequence shown here is derived from an EMBL/GenBank/DDBJ whole genome shotgun (WGS) entry which is preliminary data.</text>
</comment>
<dbReference type="NCBIfam" id="TIGR03534">
    <property type="entry name" value="RF_mod_PrmC"/>
    <property type="match status" value="1"/>
</dbReference>
<dbReference type="InterPro" id="IPR004556">
    <property type="entry name" value="HemK-like"/>
</dbReference>